<dbReference type="GO" id="GO:0016787">
    <property type="term" value="F:hydrolase activity"/>
    <property type="evidence" value="ECO:0007669"/>
    <property type="project" value="UniProtKB-KW"/>
</dbReference>
<evidence type="ECO:0000313" key="3">
    <source>
        <dbReference type="Proteomes" id="UP000683310"/>
    </source>
</evidence>
<dbReference type="EMBL" id="CP074371">
    <property type="protein sequence ID" value="QVI18892.1"/>
    <property type="molecule type" value="Genomic_DNA"/>
</dbReference>
<evidence type="ECO:0000256" key="1">
    <source>
        <dbReference type="SAM" id="SignalP"/>
    </source>
</evidence>
<dbReference type="PANTHER" id="PTHR34853:SF1">
    <property type="entry name" value="LIPASE 5"/>
    <property type="match status" value="1"/>
</dbReference>
<name>A0ABX8CG03_9NOCA</name>
<keyword evidence="3" id="KW-1185">Reference proteome</keyword>
<feature type="signal peptide" evidence="1">
    <location>
        <begin position="1"/>
        <end position="23"/>
    </location>
</feature>
<dbReference type="PANTHER" id="PTHR34853">
    <property type="match status" value="1"/>
</dbReference>
<evidence type="ECO:0000313" key="2">
    <source>
        <dbReference type="EMBL" id="QVI18892.1"/>
    </source>
</evidence>
<dbReference type="PIRSF" id="PIRSF029171">
    <property type="entry name" value="Esterase_LipA"/>
    <property type="match status" value="1"/>
</dbReference>
<dbReference type="Proteomes" id="UP000683310">
    <property type="component" value="Chromosome"/>
</dbReference>
<dbReference type="SUPFAM" id="SSF53474">
    <property type="entry name" value="alpha/beta-Hydrolases"/>
    <property type="match status" value="1"/>
</dbReference>
<keyword evidence="1" id="KW-0732">Signal</keyword>
<gene>
    <name evidence="2" type="ORF">KHQ06_20510</name>
</gene>
<dbReference type="Gene3D" id="1.10.260.130">
    <property type="match status" value="1"/>
</dbReference>
<proteinExistence type="predicted"/>
<dbReference type="InterPro" id="IPR029058">
    <property type="entry name" value="AB_hydrolase_fold"/>
</dbReference>
<dbReference type="InterPro" id="IPR005152">
    <property type="entry name" value="Lipase_secreted"/>
</dbReference>
<protein>
    <submittedName>
        <fullName evidence="2">Alpha/beta fold hydrolase</fullName>
    </submittedName>
</protein>
<dbReference type="Gene3D" id="3.40.50.1820">
    <property type="entry name" value="alpha/beta hydrolase"/>
    <property type="match status" value="1"/>
</dbReference>
<keyword evidence="2" id="KW-0378">Hydrolase</keyword>
<reference evidence="2 3" key="1">
    <citation type="submission" date="2021-04" db="EMBL/GenBank/DDBJ databases">
        <title>Nocardia tengchongensis.</title>
        <authorList>
            <person name="Zhuang k."/>
            <person name="Ran Y."/>
            <person name="Li W."/>
        </authorList>
    </citation>
    <scope>NUCLEOTIDE SEQUENCE [LARGE SCALE GENOMIC DNA]</scope>
    <source>
        <strain evidence="2 3">CFH S0057</strain>
    </source>
</reference>
<sequence>MRYLILAAVAALSSAITTGSAAAQPDTGGDPGAVLSARALGGGELIPGSASGFRISYRTTGQNGEAVVSGGTIYLPGGVAPAGGRPVVSWAHGTSGMTQGCAPALNGGMADTFDETPQLATYLAHGYAVVASDYIGLGGPGVYEYLAGRAAGHAVLDIVRAGHAVDAELSESFALAGHSIGGQSVLAAAGMSADYAPELDLRGTLAYAPTSNVEELIALLSRPGVPVLPGLDGLHARLVMILAGLDHARPDLGLTDYLSAQGREVLAVARSGRDCLSSLESAVAGRSVGELFSAPLPEPVIAALRDYLSVPTTGYRGPVVLLQGGADTIQPVPTTVLLHQQLQAAGTDNRLVLVAPATHFTILRSADAEAQTFLADVLPTGQR</sequence>
<accession>A0ABX8CG03</accession>
<organism evidence="2 3">
    <name type="scientific">Nocardia tengchongensis</name>
    <dbReference type="NCBI Taxonomy" id="2055889"/>
    <lineage>
        <taxon>Bacteria</taxon>
        <taxon>Bacillati</taxon>
        <taxon>Actinomycetota</taxon>
        <taxon>Actinomycetes</taxon>
        <taxon>Mycobacteriales</taxon>
        <taxon>Nocardiaceae</taxon>
        <taxon>Nocardia</taxon>
    </lineage>
</organism>
<feature type="chain" id="PRO_5046091530" evidence="1">
    <location>
        <begin position="24"/>
        <end position="383"/>
    </location>
</feature>
<dbReference type="Pfam" id="PF03583">
    <property type="entry name" value="LIP"/>
    <property type="match status" value="1"/>
</dbReference>